<accession>A0A4C1WBA5</accession>
<keyword evidence="2" id="KW-1185">Reference proteome</keyword>
<reference evidence="1 2" key="1">
    <citation type="journal article" date="2019" name="Commun. Biol.">
        <title>The bagworm genome reveals a unique fibroin gene that provides high tensile strength.</title>
        <authorList>
            <person name="Kono N."/>
            <person name="Nakamura H."/>
            <person name="Ohtoshi R."/>
            <person name="Tomita M."/>
            <person name="Numata K."/>
            <person name="Arakawa K."/>
        </authorList>
    </citation>
    <scope>NUCLEOTIDE SEQUENCE [LARGE SCALE GENOMIC DNA]</scope>
</reference>
<gene>
    <name evidence="1" type="ORF">EVAR_24012_1</name>
</gene>
<evidence type="ECO:0000313" key="1">
    <source>
        <dbReference type="EMBL" id="GBP47762.1"/>
    </source>
</evidence>
<name>A0A4C1WBA5_EUMVA</name>
<proteinExistence type="predicted"/>
<dbReference type="EMBL" id="BGZK01000509">
    <property type="protein sequence ID" value="GBP47762.1"/>
    <property type="molecule type" value="Genomic_DNA"/>
</dbReference>
<evidence type="ECO:0000313" key="2">
    <source>
        <dbReference type="Proteomes" id="UP000299102"/>
    </source>
</evidence>
<protein>
    <submittedName>
        <fullName evidence="1">Uncharacterized protein</fullName>
    </submittedName>
</protein>
<comment type="caution">
    <text evidence="1">The sequence shown here is derived from an EMBL/GenBank/DDBJ whole genome shotgun (WGS) entry which is preliminary data.</text>
</comment>
<sequence>MNSGVTPKWVASSRPPSPSYATSYICLYYRITEHLWLTRIRAAAETTTSSQYIMSTATRQQRRSRERRMCTTAAYCPGCRENMPTVFRVLHPRGM</sequence>
<organism evidence="1 2">
    <name type="scientific">Eumeta variegata</name>
    <name type="common">Bagworm moth</name>
    <name type="synonym">Eumeta japonica</name>
    <dbReference type="NCBI Taxonomy" id="151549"/>
    <lineage>
        <taxon>Eukaryota</taxon>
        <taxon>Metazoa</taxon>
        <taxon>Ecdysozoa</taxon>
        <taxon>Arthropoda</taxon>
        <taxon>Hexapoda</taxon>
        <taxon>Insecta</taxon>
        <taxon>Pterygota</taxon>
        <taxon>Neoptera</taxon>
        <taxon>Endopterygota</taxon>
        <taxon>Lepidoptera</taxon>
        <taxon>Glossata</taxon>
        <taxon>Ditrysia</taxon>
        <taxon>Tineoidea</taxon>
        <taxon>Psychidae</taxon>
        <taxon>Oiketicinae</taxon>
        <taxon>Eumeta</taxon>
    </lineage>
</organism>
<dbReference type="Proteomes" id="UP000299102">
    <property type="component" value="Unassembled WGS sequence"/>
</dbReference>
<dbReference type="AlphaFoldDB" id="A0A4C1WBA5"/>